<reference evidence="6 7" key="1">
    <citation type="submission" date="2018-09" db="EMBL/GenBank/DDBJ databases">
        <title>YIM PH 21725 draft genome.</title>
        <authorList>
            <person name="Miao C."/>
        </authorList>
    </citation>
    <scope>NUCLEOTIDE SEQUENCE [LARGE SCALE GENOMIC DNA]</scope>
    <source>
        <strain evidence="7">YIM PH21725</strain>
    </source>
</reference>
<accession>A0A419HY60</accession>
<feature type="region of interest" description="Disordered" evidence="4">
    <location>
        <begin position="1"/>
        <end position="84"/>
    </location>
</feature>
<comment type="caution">
    <text evidence="6">The sequence shown here is derived from an EMBL/GenBank/DDBJ whole genome shotgun (WGS) entry which is preliminary data.</text>
</comment>
<dbReference type="InterPro" id="IPR000914">
    <property type="entry name" value="SBP_5_dom"/>
</dbReference>
<comment type="similarity">
    <text evidence="1">Belongs to the bacterial solute-binding protein 5 family.</text>
</comment>
<evidence type="ECO:0000256" key="3">
    <source>
        <dbReference type="ARBA" id="ARBA00022729"/>
    </source>
</evidence>
<dbReference type="Gene3D" id="3.10.105.10">
    <property type="entry name" value="Dipeptide-binding Protein, Domain 3"/>
    <property type="match status" value="1"/>
</dbReference>
<feature type="compositionally biased region" description="Polar residues" evidence="4">
    <location>
        <begin position="15"/>
        <end position="24"/>
    </location>
</feature>
<dbReference type="InterPro" id="IPR039424">
    <property type="entry name" value="SBP_5"/>
</dbReference>
<dbReference type="SUPFAM" id="SSF53850">
    <property type="entry name" value="Periplasmic binding protein-like II"/>
    <property type="match status" value="1"/>
</dbReference>
<keyword evidence="7" id="KW-1185">Reference proteome</keyword>
<evidence type="ECO:0000256" key="1">
    <source>
        <dbReference type="ARBA" id="ARBA00005695"/>
    </source>
</evidence>
<feature type="region of interest" description="Disordered" evidence="4">
    <location>
        <begin position="127"/>
        <end position="149"/>
    </location>
</feature>
<feature type="domain" description="Solute-binding protein family 5" evidence="5">
    <location>
        <begin position="200"/>
        <end position="526"/>
    </location>
</feature>
<proteinExistence type="inferred from homology"/>
<evidence type="ECO:0000313" key="6">
    <source>
        <dbReference type="EMBL" id="RJQ82111.1"/>
    </source>
</evidence>
<organism evidence="6 7">
    <name type="scientific">Amycolatopsis panacis</name>
    <dbReference type="NCBI Taxonomy" id="2340917"/>
    <lineage>
        <taxon>Bacteria</taxon>
        <taxon>Bacillati</taxon>
        <taxon>Actinomycetota</taxon>
        <taxon>Actinomycetes</taxon>
        <taxon>Pseudonocardiales</taxon>
        <taxon>Pseudonocardiaceae</taxon>
        <taxon>Amycolatopsis</taxon>
    </lineage>
</organism>
<keyword evidence="3" id="KW-0732">Signal</keyword>
<dbReference type="GO" id="GO:1904680">
    <property type="term" value="F:peptide transmembrane transporter activity"/>
    <property type="evidence" value="ECO:0007669"/>
    <property type="project" value="TreeGrafter"/>
</dbReference>
<evidence type="ECO:0000256" key="4">
    <source>
        <dbReference type="SAM" id="MobiDB-lite"/>
    </source>
</evidence>
<dbReference type="AlphaFoldDB" id="A0A419HY60"/>
<name>A0A419HY60_9PSEU</name>
<dbReference type="CDD" id="cd00995">
    <property type="entry name" value="PBP2_NikA_DppA_OppA_like"/>
    <property type="match status" value="1"/>
</dbReference>
<protein>
    <submittedName>
        <fullName evidence="6">ABC transporter substrate-binding protein</fullName>
    </submittedName>
</protein>
<evidence type="ECO:0000256" key="2">
    <source>
        <dbReference type="ARBA" id="ARBA00022448"/>
    </source>
</evidence>
<evidence type="ECO:0000259" key="5">
    <source>
        <dbReference type="Pfam" id="PF00496"/>
    </source>
</evidence>
<dbReference type="PANTHER" id="PTHR30290">
    <property type="entry name" value="PERIPLASMIC BINDING COMPONENT OF ABC TRANSPORTER"/>
    <property type="match status" value="1"/>
</dbReference>
<dbReference type="Proteomes" id="UP000285112">
    <property type="component" value="Unassembled WGS sequence"/>
</dbReference>
<feature type="compositionally biased region" description="Basic and acidic residues" evidence="4">
    <location>
        <begin position="62"/>
        <end position="77"/>
    </location>
</feature>
<dbReference type="EMBL" id="QZFV01000104">
    <property type="protein sequence ID" value="RJQ82111.1"/>
    <property type="molecule type" value="Genomic_DNA"/>
</dbReference>
<dbReference type="Gene3D" id="3.40.190.10">
    <property type="entry name" value="Periplasmic binding protein-like II"/>
    <property type="match status" value="1"/>
</dbReference>
<gene>
    <name evidence="6" type="ORF">D5S19_22435</name>
</gene>
<evidence type="ECO:0000313" key="7">
    <source>
        <dbReference type="Proteomes" id="UP000285112"/>
    </source>
</evidence>
<dbReference type="PANTHER" id="PTHR30290:SF9">
    <property type="entry name" value="OLIGOPEPTIDE-BINDING PROTEIN APPA"/>
    <property type="match status" value="1"/>
</dbReference>
<sequence>MGVCDKLHHHVEPSRYTTHGQVSSTRDRFHAGPDTSEVGPDGCRAHPLCRGESGTSPFLRRPRADGAGQEHPRETSRGHRRRWSVEPEELMSRIPDLRARSPRARRTRVIAAGAAAVCLVVAGCANNQPPGADRKTTDGGSVVSVEPGKSVATSPIPKLTVGFSPAYTSLDPTAGKAGSGYYYMGQLSLETLLQLTPDGKLQPGLATSWKQNSPTEYVYNLRQGVKFWDGKDFTADDVVFSLTRDGGESFGKSGFYGSVDKIEARDPHTVVVTLKKPDTSWKYTPALPYAQIYQKAFTEAHKDSFGTPGTLVMGTGPWKVTSFDPNKGAEYTANPTYWGGEPPIKQLNVNFYQTETSLALAMRAGQVDVAPAVSAPDSFASSSGVQVTTRSTCGTSLFSMPTQTAPWNDIHVRLAVAAALDKKELLKATAGADVDTLDTLIAPSLLHNIGDPAAADAALAKIEKHPYDLAKAKEELAKSSKPTGFSGTLTSTNDQGSLRISQAIAAQLKKIGINLEIVPLSTTAYYEVLLGPADKRPPTYITTGGCSPDASWDNFFLGDGGLNVANYHPAEMDQLLVDGKAATDPVKQLQAYTRILEMVATDVPYVPLFHEGATYASKNYEWVNFGDYWTSTSWPMNFKPR</sequence>
<keyword evidence="2" id="KW-0813">Transport</keyword>
<dbReference type="Pfam" id="PF00496">
    <property type="entry name" value="SBP_bac_5"/>
    <property type="match status" value="1"/>
</dbReference>
<dbReference type="GO" id="GO:0015833">
    <property type="term" value="P:peptide transport"/>
    <property type="evidence" value="ECO:0007669"/>
    <property type="project" value="TreeGrafter"/>
</dbReference>
<dbReference type="Gene3D" id="3.90.76.10">
    <property type="entry name" value="Dipeptide-binding Protein, Domain 1"/>
    <property type="match status" value="1"/>
</dbReference>